<comment type="caution">
    <text evidence="1">The sequence shown here is derived from an EMBL/GenBank/DDBJ whole genome shotgun (WGS) entry which is preliminary data.</text>
</comment>
<sequence length="190" mass="20454">MATALDEATLAHLPTGVHATVLTAQDPRNLEVERIVVWGDPVSDLCPRCGEPIPDRGVPVYLNGKACDGGELVDRDLKHGCGEWLAQFAVLADEEDDVPGKADMVARARREELAEANGRIRRGLLRDLKNALERVADGEDPDDVTTGTNGTPGIYKDWLDGWLAWGDTADSEGVITVYAYDVQTAEDGGA</sequence>
<dbReference type="EMBL" id="JAGEPF010000018">
    <property type="protein sequence ID" value="MBO2461740.1"/>
    <property type="molecule type" value="Genomic_DNA"/>
</dbReference>
<keyword evidence="2" id="KW-1185">Reference proteome</keyword>
<organism evidence="1 2">
    <name type="scientific">Actinomadura violacea</name>
    <dbReference type="NCBI Taxonomy" id="2819934"/>
    <lineage>
        <taxon>Bacteria</taxon>
        <taxon>Bacillati</taxon>
        <taxon>Actinomycetota</taxon>
        <taxon>Actinomycetes</taxon>
        <taxon>Streptosporangiales</taxon>
        <taxon>Thermomonosporaceae</taxon>
        <taxon>Actinomadura</taxon>
    </lineage>
</organism>
<reference evidence="1 2" key="1">
    <citation type="submission" date="2021-03" db="EMBL/GenBank/DDBJ databases">
        <title>Actinomadura violae sp. nov., isolated from lichen in Thailand.</title>
        <authorList>
            <person name="Kanchanasin P."/>
            <person name="Saeng-In P."/>
            <person name="Phongsopitanun W."/>
            <person name="Yuki M."/>
            <person name="Kudo T."/>
            <person name="Ohkuma M."/>
            <person name="Tanasupawat S."/>
        </authorList>
    </citation>
    <scope>NUCLEOTIDE SEQUENCE [LARGE SCALE GENOMIC DNA]</scope>
    <source>
        <strain evidence="1 2">LCR2-06</strain>
    </source>
</reference>
<protein>
    <submittedName>
        <fullName evidence="1">Uncharacterized protein</fullName>
    </submittedName>
</protein>
<evidence type="ECO:0000313" key="2">
    <source>
        <dbReference type="Proteomes" id="UP000680206"/>
    </source>
</evidence>
<gene>
    <name evidence="1" type="ORF">J4709_29635</name>
</gene>
<dbReference type="RefSeq" id="WP_208245252.1">
    <property type="nucleotide sequence ID" value="NZ_JAGEPF010000018.1"/>
</dbReference>
<name>A0ABS3S0E8_9ACTN</name>
<accession>A0ABS3S0E8</accession>
<evidence type="ECO:0000313" key="1">
    <source>
        <dbReference type="EMBL" id="MBO2461740.1"/>
    </source>
</evidence>
<dbReference type="Proteomes" id="UP000680206">
    <property type="component" value="Unassembled WGS sequence"/>
</dbReference>
<proteinExistence type="predicted"/>